<evidence type="ECO:0000256" key="1">
    <source>
        <dbReference type="PROSITE-ProRule" id="PRU00042"/>
    </source>
</evidence>
<keyword evidence="1" id="KW-0863">Zinc-finger</keyword>
<sequence length="674" mass="78195">MICFNCKTNYDDLKTLVDHLKKCYTFKEGSKEFTLKCTTDTCNKTFRSFKSFIFHVKGHTVEINHKYLKTNNSENWQTSVPPSKPSFDVSQNFDQLKFDFESEVENLITYMSVSLIPNVHQDEIMKYVENLLNICHDSAKSNIKDEPEIPLEMVDLTFMHVKYTIKAHKTKFLRNKNLASLPFYTAPSEKSLSVRIETVESSSSNSQVEKATQSTFQYVPLLENLKKMFKCNNFKNKFFEKKNHICGTGVYYDICCGSNVRDNKFFKENENAIMIELYYDEVEPCDGLKSSRGNVDLNEILRHIRAELQVLEEQGIEVKDHGFIKGTLVCTVHDNLAAHMMLCMTLGFNSKYFCRFCKITLEDSLQTVESDPSLWRVNTREIIENSMTEDQVIADPHVTFGFKKVSQLSYLKHFNIETGTTVDPFHDLLEGIVPRDLNLVFHFMMKVMKISEEEIKNFINAFHYGRLNNKHKPSNVTFGSNRLGLSGMQCLTLILNFHFIFGHYFKTPEQLKILNFTQNLTKITCIAFKNILTESDRLVLHESITHYLTELKVLFPHARYSRKHHFLIHYPEVIERLGPTAHMSTAPHEMKHVFFTSFVRKIGINKNIVKTLTIMTGSWNRFHVSVQTLDCQIRRPVQDDSTNNHDQIIKTIVLCLFTMSMAKKTQISDLSTQN</sequence>
<feature type="domain" description="C2H2-type" evidence="2">
    <location>
        <begin position="35"/>
        <end position="64"/>
    </location>
</feature>
<dbReference type="InterPro" id="IPR013087">
    <property type="entry name" value="Znf_C2H2_type"/>
</dbReference>
<dbReference type="VEuPathDB" id="VectorBase:CSON005766"/>
<dbReference type="GO" id="GO:0008270">
    <property type="term" value="F:zinc ion binding"/>
    <property type="evidence" value="ECO:0007669"/>
    <property type="project" value="UniProtKB-KW"/>
</dbReference>
<dbReference type="PROSITE" id="PS00028">
    <property type="entry name" value="ZINC_FINGER_C2H2_1"/>
    <property type="match status" value="1"/>
</dbReference>
<proteinExistence type="predicted"/>
<dbReference type="OMA" id="HESITHY"/>
<keyword evidence="1" id="KW-0479">Metal-binding</keyword>
<dbReference type="AlphaFoldDB" id="A0A336MTF2"/>
<evidence type="ECO:0000313" key="3">
    <source>
        <dbReference type="EMBL" id="SSX32985.1"/>
    </source>
</evidence>
<accession>A0A336MTF2</accession>
<reference evidence="3" key="1">
    <citation type="submission" date="2018-07" db="EMBL/GenBank/DDBJ databases">
        <authorList>
            <person name="Quirk P.G."/>
            <person name="Krulwich T.A."/>
        </authorList>
    </citation>
    <scope>NUCLEOTIDE SEQUENCE</scope>
</reference>
<name>A0A336MTF2_CULSO</name>
<evidence type="ECO:0000259" key="2">
    <source>
        <dbReference type="PROSITE" id="PS50157"/>
    </source>
</evidence>
<organism evidence="3">
    <name type="scientific">Culicoides sonorensis</name>
    <name type="common">Biting midge</name>
    <dbReference type="NCBI Taxonomy" id="179676"/>
    <lineage>
        <taxon>Eukaryota</taxon>
        <taxon>Metazoa</taxon>
        <taxon>Ecdysozoa</taxon>
        <taxon>Arthropoda</taxon>
        <taxon>Hexapoda</taxon>
        <taxon>Insecta</taxon>
        <taxon>Pterygota</taxon>
        <taxon>Neoptera</taxon>
        <taxon>Endopterygota</taxon>
        <taxon>Diptera</taxon>
        <taxon>Nematocera</taxon>
        <taxon>Chironomoidea</taxon>
        <taxon>Ceratopogonidae</taxon>
        <taxon>Ceratopogoninae</taxon>
        <taxon>Culicoides</taxon>
        <taxon>Monoculicoides</taxon>
    </lineage>
</organism>
<keyword evidence="1" id="KW-0862">Zinc</keyword>
<gene>
    <name evidence="3" type="primary">CSON005766</name>
</gene>
<protein>
    <submittedName>
        <fullName evidence="3">CSON005766 protein</fullName>
    </submittedName>
</protein>
<dbReference type="PROSITE" id="PS50157">
    <property type="entry name" value="ZINC_FINGER_C2H2_2"/>
    <property type="match status" value="1"/>
</dbReference>
<dbReference type="EMBL" id="UFQT01002233">
    <property type="protein sequence ID" value="SSX32985.1"/>
    <property type="molecule type" value="Genomic_DNA"/>
</dbReference>